<dbReference type="Pfam" id="PF05525">
    <property type="entry name" value="Branch_AA_trans"/>
    <property type="match status" value="1"/>
</dbReference>
<keyword evidence="7 9" id="KW-1133">Transmembrane helix</keyword>
<feature type="transmembrane region" description="Helical" evidence="9">
    <location>
        <begin position="369"/>
        <end position="387"/>
    </location>
</feature>
<evidence type="ECO:0000256" key="5">
    <source>
        <dbReference type="ARBA" id="ARBA00022692"/>
    </source>
</evidence>
<comment type="subcellular location">
    <subcellularLocation>
        <location evidence="1 9">Cell membrane</location>
        <topology evidence="1 9">Multi-pass membrane protein</topology>
    </subcellularLocation>
</comment>
<comment type="caution">
    <text evidence="9">Lacks conserved residue(s) required for the propagation of feature annotation.</text>
</comment>
<evidence type="ECO:0000256" key="9">
    <source>
        <dbReference type="RuleBase" id="RU362122"/>
    </source>
</evidence>
<reference evidence="10 11" key="1">
    <citation type="submission" date="2018-03" db="EMBL/GenBank/DDBJ databases">
        <authorList>
            <person name="Gulvik C.A."/>
        </authorList>
    </citation>
    <scope>NUCLEOTIDE SEQUENCE [LARGE SCALE GENOMIC DNA]</scope>
    <source>
        <strain evidence="10 11">JCM 31581</strain>
    </source>
</reference>
<comment type="function">
    <text evidence="9">Component of the transport system for branched-chain amino acids.</text>
</comment>
<keyword evidence="4" id="KW-1003">Cell membrane</keyword>
<feature type="transmembrane region" description="Helical" evidence="9">
    <location>
        <begin position="193"/>
        <end position="212"/>
    </location>
</feature>
<dbReference type="GO" id="GO:0015190">
    <property type="term" value="F:L-leucine transmembrane transporter activity"/>
    <property type="evidence" value="ECO:0007669"/>
    <property type="project" value="TreeGrafter"/>
</dbReference>
<dbReference type="OrthoDB" id="9783920at2"/>
<feature type="transmembrane region" description="Helical" evidence="9">
    <location>
        <begin position="37"/>
        <end position="60"/>
    </location>
</feature>
<evidence type="ECO:0000313" key="10">
    <source>
        <dbReference type="EMBL" id="RST89514.1"/>
    </source>
</evidence>
<dbReference type="AlphaFoldDB" id="A0A429Z764"/>
<dbReference type="EMBL" id="PXZH01000002">
    <property type="protein sequence ID" value="RST89514.1"/>
    <property type="molecule type" value="Genomic_DNA"/>
</dbReference>
<dbReference type="GO" id="GO:0015818">
    <property type="term" value="P:isoleucine transport"/>
    <property type="evidence" value="ECO:0007669"/>
    <property type="project" value="TreeGrafter"/>
</dbReference>
<feature type="transmembrane region" description="Helical" evidence="9">
    <location>
        <begin position="312"/>
        <end position="333"/>
    </location>
</feature>
<evidence type="ECO:0000256" key="6">
    <source>
        <dbReference type="ARBA" id="ARBA00022970"/>
    </source>
</evidence>
<dbReference type="GO" id="GO:0005304">
    <property type="term" value="F:L-valine transmembrane transporter activity"/>
    <property type="evidence" value="ECO:0007669"/>
    <property type="project" value="TreeGrafter"/>
</dbReference>
<feature type="transmembrane region" description="Helical" evidence="9">
    <location>
        <begin position="147"/>
        <end position="165"/>
    </location>
</feature>
<evidence type="ECO:0000256" key="7">
    <source>
        <dbReference type="ARBA" id="ARBA00022989"/>
    </source>
</evidence>
<evidence type="ECO:0000256" key="1">
    <source>
        <dbReference type="ARBA" id="ARBA00004651"/>
    </source>
</evidence>
<dbReference type="GO" id="GO:0015188">
    <property type="term" value="F:L-isoleucine transmembrane transporter activity"/>
    <property type="evidence" value="ECO:0007669"/>
    <property type="project" value="TreeGrafter"/>
</dbReference>
<dbReference type="PANTHER" id="PTHR30588">
    <property type="entry name" value="BRANCHED-CHAIN AMINO ACID TRANSPORT SYSTEM 2 CARRIER PROTEIN"/>
    <property type="match status" value="1"/>
</dbReference>
<protein>
    <recommendedName>
        <fullName evidence="9">Branched-chain amino acid transport system carrier protein</fullName>
    </recommendedName>
</protein>
<proteinExistence type="inferred from homology"/>
<gene>
    <name evidence="10" type="primary">brnQ</name>
    <name evidence="10" type="ORF">C7P63_06580</name>
</gene>
<dbReference type="InterPro" id="IPR004685">
    <property type="entry name" value="Brnchd-chn_aa_trnsp_Livcs"/>
</dbReference>
<comment type="similarity">
    <text evidence="2 9">Belongs to the branched chain amino acid transporter family.</text>
</comment>
<keyword evidence="3 9" id="KW-0813">Transport</keyword>
<comment type="caution">
    <text evidence="10">The sequence shown here is derived from an EMBL/GenBank/DDBJ whole genome shotgun (WGS) entry which is preliminary data.</text>
</comment>
<evidence type="ECO:0000256" key="3">
    <source>
        <dbReference type="ARBA" id="ARBA00022448"/>
    </source>
</evidence>
<dbReference type="NCBIfam" id="TIGR00796">
    <property type="entry name" value="livcs"/>
    <property type="match status" value="1"/>
</dbReference>
<accession>A0A429Z764</accession>
<evidence type="ECO:0000256" key="4">
    <source>
        <dbReference type="ARBA" id="ARBA00022475"/>
    </source>
</evidence>
<keyword evidence="11" id="KW-1185">Reference proteome</keyword>
<dbReference type="GO" id="GO:0005886">
    <property type="term" value="C:plasma membrane"/>
    <property type="evidence" value="ECO:0007669"/>
    <property type="project" value="UniProtKB-SubCell"/>
</dbReference>
<evidence type="ECO:0000256" key="8">
    <source>
        <dbReference type="ARBA" id="ARBA00023136"/>
    </source>
</evidence>
<feature type="transmembrane region" description="Helical" evidence="9">
    <location>
        <begin position="72"/>
        <end position="93"/>
    </location>
</feature>
<feature type="transmembrane region" description="Helical" evidence="9">
    <location>
        <begin position="276"/>
        <end position="300"/>
    </location>
</feature>
<organism evidence="10 11">
    <name type="scientific">Vagococcus humatus</name>
    <dbReference type="NCBI Taxonomy" id="1889241"/>
    <lineage>
        <taxon>Bacteria</taxon>
        <taxon>Bacillati</taxon>
        <taxon>Bacillota</taxon>
        <taxon>Bacilli</taxon>
        <taxon>Lactobacillales</taxon>
        <taxon>Enterococcaceae</taxon>
        <taxon>Vagococcus</taxon>
    </lineage>
</organism>
<feature type="transmembrane region" description="Helical" evidence="9">
    <location>
        <begin position="232"/>
        <end position="256"/>
    </location>
</feature>
<keyword evidence="8 9" id="KW-0472">Membrane</keyword>
<keyword evidence="5 9" id="KW-0812">Transmembrane</keyword>
<feature type="transmembrane region" description="Helical" evidence="9">
    <location>
        <begin position="117"/>
        <end position="135"/>
    </location>
</feature>
<sequence>MSSYLAVGSLLFGLFFGAGNLIFPVHLGQLAGANSPLAALGFIVTGVGLPFLGVLAIGFSQSNGLLELSSRVSKPFGLFFTLALYLTIGPFFAMPRTATVSFEVGIAPQLSESKQQLALLIFSLAFFILAFLFSLKPSKIMVWIGKVLNPLFLIFLGVLILVSFIKPMGAISTGIPQQNYNQQAFFTGFLEGYNTMDALASLAFGIIIVQAIKELGVTKPTDIAKDTLKSGIVTLVLMSVIYGSLAYMGATSLALFETGENGGITLSQIATHYFGTFGQILLAIIITLACLKTAIGLITACSETFHQIFPKISYIQFVIIFSLLGCMIANLGLTAIISISIPVLMFLYPLAIAIILLAFLSPLFKHQSIVYRWTIGFTFLISLIEGFKSAPAAISQSAFVQWIDGNIYHYLPFSSINMGWICPMLLGLLIGLILYKKQVANSH</sequence>
<dbReference type="GO" id="GO:0015820">
    <property type="term" value="P:L-leucine transport"/>
    <property type="evidence" value="ECO:0007669"/>
    <property type="project" value="TreeGrafter"/>
</dbReference>
<feature type="transmembrane region" description="Helical" evidence="9">
    <location>
        <begin position="407"/>
        <end position="435"/>
    </location>
</feature>
<dbReference type="PANTHER" id="PTHR30588:SF0">
    <property type="entry name" value="BRANCHED-CHAIN AMINO ACID PERMEASE BRNQ"/>
    <property type="match status" value="1"/>
</dbReference>
<dbReference type="Gene3D" id="1.20.1740.10">
    <property type="entry name" value="Amino acid/polyamine transporter I"/>
    <property type="match status" value="1"/>
</dbReference>
<keyword evidence="6 9" id="KW-0029">Amino-acid transport</keyword>
<name>A0A429Z764_9ENTE</name>
<dbReference type="Proteomes" id="UP000277864">
    <property type="component" value="Unassembled WGS sequence"/>
</dbReference>
<feature type="transmembrane region" description="Helical" evidence="9">
    <location>
        <begin position="339"/>
        <end position="360"/>
    </location>
</feature>
<evidence type="ECO:0000313" key="11">
    <source>
        <dbReference type="Proteomes" id="UP000277864"/>
    </source>
</evidence>
<evidence type="ECO:0000256" key="2">
    <source>
        <dbReference type="ARBA" id="ARBA00008540"/>
    </source>
</evidence>